<evidence type="ECO:0000313" key="1">
    <source>
        <dbReference type="EnsemblPlants" id="AVESA.00010b.r2.5CG0900370.1.CDS"/>
    </source>
</evidence>
<reference evidence="1" key="1">
    <citation type="submission" date="2021-05" db="EMBL/GenBank/DDBJ databases">
        <authorList>
            <person name="Scholz U."/>
            <person name="Mascher M."/>
            <person name="Fiebig A."/>
        </authorList>
    </citation>
    <scope>NUCLEOTIDE SEQUENCE [LARGE SCALE GENOMIC DNA]</scope>
</reference>
<evidence type="ECO:0000313" key="2">
    <source>
        <dbReference type="Proteomes" id="UP001732700"/>
    </source>
</evidence>
<protein>
    <submittedName>
        <fullName evidence="1">Uncharacterized protein</fullName>
    </submittedName>
</protein>
<reference evidence="1" key="2">
    <citation type="submission" date="2025-09" db="UniProtKB">
        <authorList>
            <consortium name="EnsemblPlants"/>
        </authorList>
    </citation>
    <scope>IDENTIFICATION</scope>
</reference>
<keyword evidence="2" id="KW-1185">Reference proteome</keyword>
<name>A0ACD5Y3S6_AVESA</name>
<accession>A0ACD5Y3S6</accession>
<dbReference type="EnsemblPlants" id="AVESA.00010b.r2.5CG0900370.1">
    <property type="protein sequence ID" value="AVESA.00010b.r2.5CG0900370.1.CDS"/>
    <property type="gene ID" value="AVESA.00010b.r2.5CG0900370"/>
</dbReference>
<sequence length="231" mass="25750">MWTESPLLRDAGAAVLTGGAAMAVLRFWEQVGNRALLDQKLCRKLVHISVGLVYFLMWPLFSEDDVYAPFLASLAIALNVVRVTLIGLGVVKDDGVVNSMTRHGDYRELLRGPLYYACAITLTTVIFWRKSPISIAVICNLCAGDGASDIAGRRLGNMKLPFNPYKSYAGTIAMFGNHSNVLHRLHHIDFVHVLLQPFRVHRWELDHGCCLRCHVPCCRDCRVAPGQHAPR</sequence>
<organism evidence="1 2">
    <name type="scientific">Avena sativa</name>
    <name type="common">Oat</name>
    <dbReference type="NCBI Taxonomy" id="4498"/>
    <lineage>
        <taxon>Eukaryota</taxon>
        <taxon>Viridiplantae</taxon>
        <taxon>Streptophyta</taxon>
        <taxon>Embryophyta</taxon>
        <taxon>Tracheophyta</taxon>
        <taxon>Spermatophyta</taxon>
        <taxon>Magnoliopsida</taxon>
        <taxon>Liliopsida</taxon>
        <taxon>Poales</taxon>
        <taxon>Poaceae</taxon>
        <taxon>BOP clade</taxon>
        <taxon>Pooideae</taxon>
        <taxon>Poodae</taxon>
        <taxon>Poeae</taxon>
        <taxon>Poeae Chloroplast Group 1 (Aveneae type)</taxon>
        <taxon>Aveninae</taxon>
        <taxon>Avena</taxon>
    </lineage>
</organism>
<proteinExistence type="predicted"/>
<dbReference type="Proteomes" id="UP001732700">
    <property type="component" value="Chromosome 5C"/>
</dbReference>